<name>A0A9P6IKG7_9FUNG</name>
<evidence type="ECO:0000313" key="3">
    <source>
        <dbReference type="Proteomes" id="UP000749646"/>
    </source>
</evidence>
<dbReference type="InterPro" id="IPR038765">
    <property type="entry name" value="Papain-like_cys_pep_sf"/>
</dbReference>
<sequence>MAHTATDPILVEDEVDPFIDEWETNLTGQEILALKKRTTTFASEALFLSDPIQNMPIVDAHNIFSLDAIPSQGDVKKADELRLALKDPCNRNKGYLVFMNLQVTCGGFRLLQLKHTIINFARNLGFMLDWLDQVAKHDKAWEPFRNVLCDTTGILTHIFKPHHSVSHAIDPLFSFIGERWLTGEAVDATLDMFSVQYSLVGGFVFLPTNIPFYWETGRDDHAWTYGRDRIHELMERARRNLTAKAFTVMNTGDHWAPLCIDFTQKSILFGDSLDDGRQRLDREGLGHVQRWLSSCDVNIVSWNITEDKIQRLDVPLQPRGRSGSCGVIALNSIERGIDPSVERWSHEKSAYHRLRYLALLTRPFEEPLTRPFEALKIHDTQDKSSKTSLQAQATQMQDVRDKEDIPLPANSQMGADQTGREKDVAKGHCGQVEDYEDYDQISVRPCNKHESFLPNQKLT</sequence>
<proteinExistence type="predicted"/>
<dbReference type="SUPFAM" id="SSF54001">
    <property type="entry name" value="Cysteine proteinases"/>
    <property type="match status" value="1"/>
</dbReference>
<reference evidence="2" key="1">
    <citation type="journal article" date="2020" name="Fungal Divers.">
        <title>Resolving the Mortierellaceae phylogeny through synthesis of multi-gene phylogenetics and phylogenomics.</title>
        <authorList>
            <person name="Vandepol N."/>
            <person name="Liber J."/>
            <person name="Desiro A."/>
            <person name="Na H."/>
            <person name="Kennedy M."/>
            <person name="Barry K."/>
            <person name="Grigoriev I.V."/>
            <person name="Miller A.N."/>
            <person name="O'Donnell K."/>
            <person name="Stajich J.E."/>
            <person name="Bonito G."/>
        </authorList>
    </citation>
    <scope>NUCLEOTIDE SEQUENCE</scope>
    <source>
        <strain evidence="2">MES-2147</strain>
    </source>
</reference>
<evidence type="ECO:0000313" key="2">
    <source>
        <dbReference type="EMBL" id="KAF9929274.1"/>
    </source>
</evidence>
<accession>A0A9P6IKG7</accession>
<evidence type="ECO:0000256" key="1">
    <source>
        <dbReference type="SAM" id="MobiDB-lite"/>
    </source>
</evidence>
<dbReference type="OrthoDB" id="2447396at2759"/>
<dbReference type="EMBL" id="JAAAHW010010189">
    <property type="protein sequence ID" value="KAF9929274.1"/>
    <property type="molecule type" value="Genomic_DNA"/>
</dbReference>
<comment type="caution">
    <text evidence="2">The sequence shown here is derived from an EMBL/GenBank/DDBJ whole genome shotgun (WGS) entry which is preliminary data.</text>
</comment>
<feature type="compositionally biased region" description="Polar residues" evidence="1">
    <location>
        <begin position="386"/>
        <end position="397"/>
    </location>
</feature>
<organism evidence="2 3">
    <name type="scientific">Modicella reniformis</name>
    <dbReference type="NCBI Taxonomy" id="1440133"/>
    <lineage>
        <taxon>Eukaryota</taxon>
        <taxon>Fungi</taxon>
        <taxon>Fungi incertae sedis</taxon>
        <taxon>Mucoromycota</taxon>
        <taxon>Mortierellomycotina</taxon>
        <taxon>Mortierellomycetes</taxon>
        <taxon>Mortierellales</taxon>
        <taxon>Mortierellaceae</taxon>
        <taxon>Modicella</taxon>
    </lineage>
</organism>
<gene>
    <name evidence="2" type="ORF">BGZ65_005870</name>
</gene>
<dbReference type="Gene3D" id="3.40.395.10">
    <property type="entry name" value="Adenoviral Proteinase, Chain A"/>
    <property type="match status" value="1"/>
</dbReference>
<dbReference type="AlphaFoldDB" id="A0A9P6IKG7"/>
<keyword evidence="3" id="KW-1185">Reference proteome</keyword>
<dbReference type="Proteomes" id="UP000749646">
    <property type="component" value="Unassembled WGS sequence"/>
</dbReference>
<feature type="region of interest" description="Disordered" evidence="1">
    <location>
        <begin position="380"/>
        <end position="428"/>
    </location>
</feature>
<protein>
    <submittedName>
        <fullName evidence="2">Uncharacterized protein</fullName>
    </submittedName>
</protein>